<dbReference type="PROSITE" id="PS50082">
    <property type="entry name" value="WD_REPEATS_2"/>
    <property type="match status" value="3"/>
</dbReference>
<feature type="compositionally biased region" description="Acidic residues" evidence="4">
    <location>
        <begin position="74"/>
        <end position="101"/>
    </location>
</feature>
<feature type="compositionally biased region" description="Acidic residues" evidence="4">
    <location>
        <begin position="679"/>
        <end position="689"/>
    </location>
</feature>
<dbReference type="SUPFAM" id="SSF50978">
    <property type="entry name" value="WD40 repeat-like"/>
    <property type="match status" value="1"/>
</dbReference>
<dbReference type="OrthoDB" id="63070at2759"/>
<dbReference type="FunFam" id="2.130.10.10:FF:000557">
    <property type="entry name" value="WD repeat protein"/>
    <property type="match status" value="1"/>
</dbReference>
<dbReference type="Pfam" id="PF00400">
    <property type="entry name" value="WD40"/>
    <property type="match status" value="5"/>
</dbReference>
<dbReference type="InterPro" id="IPR020472">
    <property type="entry name" value="WD40_PAC1"/>
</dbReference>
<accession>A0A6G1FW12</accession>
<feature type="region of interest" description="Disordered" evidence="4">
    <location>
        <begin position="1"/>
        <end position="107"/>
    </location>
</feature>
<feature type="repeat" description="WD" evidence="3">
    <location>
        <begin position="425"/>
        <end position="466"/>
    </location>
</feature>
<feature type="compositionally biased region" description="Acidic residues" evidence="4">
    <location>
        <begin position="50"/>
        <end position="66"/>
    </location>
</feature>
<sequence>MPTTRSQVDNDADPPAVADSSAVLMDSESEDTDDFDYQPASERREAENYSVDDEDEEDDEDADENLIVDFQFNSEDEEDDLGDLDDLDEDQTGEQAEGGDGDDGRGPLYVTREQLLQILGHSGGLGGFLARQLSDMDEIGGEYWGRRRRKRSGPRGPSTFDAVPSEAGQKLMNSGKFGSVDRNAFGYRRKKKFSARLFQRELGMGSYGTRSASNSLISRGMVPSTDTADMIIHYNHRCYSGQFSDDGNFFFTCCQDFKVRMYDTSNPYDWKYYKSVDHHGGSWTLTDASLSPDNRFLAYSSMQPTVCMASTDPESETTPFQLDFTQMGQTARRPYHDDRHFGIWSVRFSGDGRELVAGTGNNSVYVYDLETRKTVLRIRGHHDDVNAVCYGDKQSPHILYSGSDDATIKVWDRRSLGDGRPAGVFLGHTEGVTYVDSKGDGRYVLSNAKDQTAKLWDLRKTMSADEAGKINTLNDYSSGFDYRQERYDVSQYTPHKNDCSLVTFRGHSVLWTLIRCHFSPPTSSGGSYVYSGSRDGNVYIWNMDATLAGKIDVQNSTMNTRPDDEEMRTAARNTWSSRGNMWMACVRDASWHPSAPVIAGKSRFHCFAMIPCKPNISTATAWNGRGAVLGTASVHTWGPGTGERDEGPTKVNGQLKPVYSSERSGSSPIRRRRRRTVADDTDDEMPGLV</sequence>
<feature type="region of interest" description="Disordered" evidence="4">
    <location>
        <begin position="144"/>
        <end position="165"/>
    </location>
</feature>
<reference evidence="5 7" key="1">
    <citation type="submission" date="2020-01" db="EMBL/GenBank/DDBJ databases">
        <authorList>
            <consortium name="DOE Joint Genome Institute"/>
            <person name="Haridas S."/>
            <person name="Albert R."/>
            <person name="Binder M."/>
            <person name="Bloem J."/>
            <person name="Labutti K."/>
            <person name="Salamov A."/>
            <person name="Andreopoulos B."/>
            <person name="Baker S.E."/>
            <person name="Barry K."/>
            <person name="Bills G."/>
            <person name="Bluhm B.H."/>
            <person name="Cannon C."/>
            <person name="Castanera R."/>
            <person name="Culley D.E."/>
            <person name="Daum C."/>
            <person name="Ezra D."/>
            <person name="Gonzalez J.B."/>
            <person name="Henrissat B."/>
            <person name="Kuo A."/>
            <person name="Liang C."/>
            <person name="Lipzen A."/>
            <person name="Lutzoni F."/>
            <person name="Magnuson J."/>
            <person name="Mondo S."/>
            <person name="Nolan M."/>
            <person name="Ohm R."/>
            <person name="Pangilinan J."/>
            <person name="Park H.-J."/>
            <person name="Ramirez L."/>
            <person name="Alfaro M."/>
            <person name="Sun H."/>
            <person name="Tritt A."/>
            <person name="Yoshinaga Y."/>
            <person name="Zwiers L.-H."/>
            <person name="Turgeon B.G."/>
            <person name="Goodwin S.B."/>
            <person name="Spatafora J.W."/>
            <person name="Crous P.W."/>
            <person name="Grigoriev I.V."/>
        </authorList>
    </citation>
    <scope>NUCLEOTIDE SEQUENCE</scope>
    <source>
        <strain evidence="5 7">CBS 781.70</strain>
    </source>
</reference>
<dbReference type="GO" id="GO:0043161">
    <property type="term" value="P:proteasome-mediated ubiquitin-dependent protein catabolic process"/>
    <property type="evidence" value="ECO:0007669"/>
    <property type="project" value="TreeGrafter"/>
</dbReference>
<dbReference type="PROSITE" id="PS50294">
    <property type="entry name" value="WD_REPEATS_REGION"/>
    <property type="match status" value="2"/>
</dbReference>
<keyword evidence="1 3" id="KW-0853">WD repeat</keyword>
<reference evidence="7" key="3">
    <citation type="submission" date="2025-04" db="UniProtKB">
        <authorList>
            <consortium name="RefSeq"/>
        </authorList>
    </citation>
    <scope>IDENTIFICATION</scope>
    <source>
        <strain evidence="7">CBS 781.70</strain>
    </source>
</reference>
<reference evidence="7" key="2">
    <citation type="submission" date="2020-04" db="EMBL/GenBank/DDBJ databases">
        <authorList>
            <consortium name="NCBI Genome Project"/>
        </authorList>
    </citation>
    <scope>NUCLEOTIDE SEQUENCE</scope>
    <source>
        <strain evidence="7">CBS 781.70</strain>
    </source>
</reference>
<evidence type="ECO:0000256" key="2">
    <source>
        <dbReference type="ARBA" id="ARBA00022737"/>
    </source>
</evidence>
<evidence type="ECO:0000313" key="5">
    <source>
        <dbReference type="EMBL" id="KAF1809963.1"/>
    </source>
</evidence>
<proteinExistence type="predicted"/>
<dbReference type="InterPro" id="IPR001680">
    <property type="entry name" value="WD40_rpt"/>
</dbReference>
<feature type="compositionally biased region" description="Low complexity" evidence="4">
    <location>
        <begin position="13"/>
        <end position="23"/>
    </location>
</feature>
<feature type="region of interest" description="Disordered" evidence="4">
    <location>
        <begin position="634"/>
        <end position="689"/>
    </location>
</feature>
<feature type="compositionally biased region" description="Acidic residues" evidence="4">
    <location>
        <begin position="27"/>
        <end position="36"/>
    </location>
</feature>
<gene>
    <name evidence="5 7" type="ORF">P152DRAFT_144399</name>
</gene>
<dbReference type="SMART" id="SM00320">
    <property type="entry name" value="WD40"/>
    <property type="match status" value="6"/>
</dbReference>
<feature type="repeat" description="WD" evidence="3">
    <location>
        <begin position="378"/>
        <end position="412"/>
    </location>
</feature>
<name>A0A6G1FW12_9PEZI</name>
<dbReference type="InterPro" id="IPR051859">
    <property type="entry name" value="DCAF"/>
</dbReference>
<dbReference type="RefSeq" id="XP_033531594.1">
    <property type="nucleotide sequence ID" value="XM_033673881.1"/>
</dbReference>
<dbReference type="InterPro" id="IPR036322">
    <property type="entry name" value="WD40_repeat_dom_sf"/>
</dbReference>
<dbReference type="PRINTS" id="PR00320">
    <property type="entry name" value="GPROTEINBRPT"/>
</dbReference>
<evidence type="ECO:0000256" key="4">
    <source>
        <dbReference type="SAM" id="MobiDB-lite"/>
    </source>
</evidence>
<protein>
    <submittedName>
        <fullName evidence="5 7">WD40 repeat-like protein</fullName>
    </submittedName>
</protein>
<dbReference type="Proteomes" id="UP000504638">
    <property type="component" value="Unplaced"/>
</dbReference>
<evidence type="ECO:0000313" key="6">
    <source>
        <dbReference type="Proteomes" id="UP000504638"/>
    </source>
</evidence>
<keyword evidence="2" id="KW-0677">Repeat</keyword>
<feature type="repeat" description="WD" evidence="3">
    <location>
        <begin position="343"/>
        <end position="377"/>
    </location>
</feature>
<dbReference type="GeneID" id="54414451"/>
<evidence type="ECO:0000256" key="3">
    <source>
        <dbReference type="PROSITE-ProRule" id="PRU00221"/>
    </source>
</evidence>
<evidence type="ECO:0000313" key="7">
    <source>
        <dbReference type="RefSeq" id="XP_033531594.1"/>
    </source>
</evidence>
<dbReference type="EMBL" id="ML975169">
    <property type="protein sequence ID" value="KAF1809963.1"/>
    <property type="molecule type" value="Genomic_DNA"/>
</dbReference>
<dbReference type="PANTHER" id="PTHR19847:SF7">
    <property type="entry name" value="DDB1- AND CUL4-ASSOCIATED FACTOR 11"/>
    <property type="match status" value="1"/>
</dbReference>
<evidence type="ECO:0000256" key="1">
    <source>
        <dbReference type="ARBA" id="ARBA00022574"/>
    </source>
</evidence>
<organism evidence="5">
    <name type="scientific">Eremomyces bilateralis CBS 781.70</name>
    <dbReference type="NCBI Taxonomy" id="1392243"/>
    <lineage>
        <taxon>Eukaryota</taxon>
        <taxon>Fungi</taxon>
        <taxon>Dikarya</taxon>
        <taxon>Ascomycota</taxon>
        <taxon>Pezizomycotina</taxon>
        <taxon>Dothideomycetes</taxon>
        <taxon>Dothideomycetes incertae sedis</taxon>
        <taxon>Eremomycetales</taxon>
        <taxon>Eremomycetaceae</taxon>
        <taxon>Eremomyces</taxon>
    </lineage>
</organism>
<dbReference type="GO" id="GO:0080008">
    <property type="term" value="C:Cul4-RING E3 ubiquitin ligase complex"/>
    <property type="evidence" value="ECO:0007669"/>
    <property type="project" value="TreeGrafter"/>
</dbReference>
<dbReference type="Gene3D" id="2.130.10.10">
    <property type="entry name" value="YVTN repeat-like/Quinoprotein amine dehydrogenase"/>
    <property type="match status" value="2"/>
</dbReference>
<dbReference type="PANTHER" id="PTHR19847">
    <property type="entry name" value="DDB1- AND CUL4-ASSOCIATED FACTOR 11"/>
    <property type="match status" value="1"/>
</dbReference>
<keyword evidence="6" id="KW-1185">Reference proteome</keyword>
<dbReference type="InterPro" id="IPR015943">
    <property type="entry name" value="WD40/YVTN_repeat-like_dom_sf"/>
</dbReference>
<dbReference type="AlphaFoldDB" id="A0A6G1FW12"/>